<dbReference type="Gene3D" id="2.130.10.10">
    <property type="entry name" value="YVTN repeat-like/Quinoprotein amine dehydrogenase"/>
    <property type="match status" value="1"/>
</dbReference>
<dbReference type="AlphaFoldDB" id="A0A368R098"/>
<accession>A0A368R098</accession>
<dbReference type="SUPFAM" id="SSF101908">
    <property type="entry name" value="Putative isomerase YbhE"/>
    <property type="match status" value="1"/>
</dbReference>
<dbReference type="Pfam" id="PF03478">
    <property type="entry name" value="Beta-prop_KIB1-4"/>
    <property type="match status" value="1"/>
</dbReference>
<evidence type="ECO:0000259" key="1">
    <source>
        <dbReference type="Pfam" id="PF03478"/>
    </source>
</evidence>
<reference evidence="2" key="1">
    <citation type="journal article" date="2012" name="Nat. Biotechnol.">
        <title>Reference genome sequence of the model plant Setaria.</title>
        <authorList>
            <person name="Bennetzen J.L."/>
            <person name="Schmutz J."/>
            <person name="Wang H."/>
            <person name="Percifield R."/>
            <person name="Hawkins J."/>
            <person name="Pontaroli A.C."/>
            <person name="Estep M."/>
            <person name="Feng L."/>
            <person name="Vaughn J.N."/>
            <person name="Grimwood J."/>
            <person name="Jenkins J."/>
            <person name="Barry K."/>
            <person name="Lindquist E."/>
            <person name="Hellsten U."/>
            <person name="Deshpande S."/>
            <person name="Wang X."/>
            <person name="Wu X."/>
            <person name="Mitros T."/>
            <person name="Triplett J."/>
            <person name="Yang X."/>
            <person name="Ye C.Y."/>
            <person name="Mauro-Herrera M."/>
            <person name="Wang L."/>
            <person name="Li P."/>
            <person name="Sharma M."/>
            <person name="Sharma R."/>
            <person name="Ronald P.C."/>
            <person name="Panaud O."/>
            <person name="Kellogg E.A."/>
            <person name="Brutnell T.P."/>
            <person name="Doust A.N."/>
            <person name="Tuskan G.A."/>
            <person name="Rokhsar D."/>
            <person name="Devos K.M."/>
        </authorList>
    </citation>
    <scope>NUCLEOTIDE SEQUENCE [LARGE SCALE GENOMIC DNA]</scope>
    <source>
        <strain evidence="2">Yugu1</strain>
    </source>
</reference>
<proteinExistence type="predicted"/>
<protein>
    <recommendedName>
        <fullName evidence="1">KIB1-4 beta-propeller domain-containing protein</fullName>
    </recommendedName>
</protein>
<reference evidence="2" key="2">
    <citation type="submission" date="2015-07" db="EMBL/GenBank/DDBJ databases">
        <authorList>
            <person name="Noorani M."/>
        </authorList>
    </citation>
    <scope>NUCLEOTIDE SEQUENCE</scope>
    <source>
        <strain evidence="2">Yugu1</strain>
    </source>
</reference>
<dbReference type="PANTHER" id="PTHR44259">
    <property type="entry name" value="OS07G0183000 PROTEIN-RELATED"/>
    <property type="match status" value="1"/>
</dbReference>
<dbReference type="PANTHER" id="PTHR44259:SF57">
    <property type="entry name" value="DUF1618 DOMAIN-CONTAINING PROTEIN"/>
    <property type="match status" value="1"/>
</dbReference>
<sequence>MVDAIVQQLDLFSTTRLASVCTSWSTAVATNAALPFGTPCLLMTGEEEDDNGARGDDHEDWSYQLMNLTTERGDSFPALIRDVQEQWWVGGKDDWLAVVDRYGGARLLNPYTGRQIDLPRTPAAVGPGVTNTGLGFDRIVVCATPSDDEGYLVIGMVNDYLLAIARGRDDGWTELRNPDGHPAGGYKDAVVHKGKVFAVDKSGSIYAWDLQGGACPEPEKLEPPHIDRGEFEHEGWKLAESADRRRLLLVWTYGKMVNCRRFKVYGCFDYLEFVAEGARLCERDVDAAAGLSDGDAGWSPVSSLGDHSLFLGANYPFFARVGNQGTSDSDSVWGMVRPNCICFAKGHLFQSQDVDVEVFDLDAEEYQYNPYKLILSNSRHYSSYQEPIWFRPTLKNYDLE</sequence>
<feature type="domain" description="KIB1-4 beta-propeller" evidence="1">
    <location>
        <begin position="82"/>
        <end position="360"/>
    </location>
</feature>
<organism evidence="2">
    <name type="scientific">Setaria italica</name>
    <name type="common">Foxtail millet</name>
    <name type="synonym">Panicum italicum</name>
    <dbReference type="NCBI Taxonomy" id="4555"/>
    <lineage>
        <taxon>Eukaryota</taxon>
        <taxon>Viridiplantae</taxon>
        <taxon>Streptophyta</taxon>
        <taxon>Embryophyta</taxon>
        <taxon>Tracheophyta</taxon>
        <taxon>Spermatophyta</taxon>
        <taxon>Magnoliopsida</taxon>
        <taxon>Liliopsida</taxon>
        <taxon>Poales</taxon>
        <taxon>Poaceae</taxon>
        <taxon>PACMAD clade</taxon>
        <taxon>Panicoideae</taxon>
        <taxon>Panicodae</taxon>
        <taxon>Paniceae</taxon>
        <taxon>Cenchrinae</taxon>
        <taxon>Setaria</taxon>
    </lineage>
</organism>
<name>A0A368R098_SETIT</name>
<dbReference type="InterPro" id="IPR050942">
    <property type="entry name" value="F-box_BR-signaling"/>
</dbReference>
<dbReference type="OrthoDB" id="691951at2759"/>
<evidence type="ECO:0000313" key="2">
    <source>
        <dbReference type="EMBL" id="RCV23626.1"/>
    </source>
</evidence>
<dbReference type="InterPro" id="IPR015943">
    <property type="entry name" value="WD40/YVTN_repeat-like_dom_sf"/>
</dbReference>
<dbReference type="EMBL" id="CM003532">
    <property type="protein sequence ID" value="RCV23626.1"/>
    <property type="molecule type" value="Genomic_DNA"/>
</dbReference>
<dbReference type="InterPro" id="IPR005174">
    <property type="entry name" value="KIB1-4_b-propeller"/>
</dbReference>
<gene>
    <name evidence="2" type="ORF">SETIT_5G022200v2</name>
</gene>